<dbReference type="OrthoDB" id="3872592at2"/>
<dbReference type="AlphaFoldDB" id="A0A1G9MZ08"/>
<keyword evidence="3" id="KW-1185">Reference proteome</keyword>
<feature type="transmembrane region" description="Helical" evidence="1">
    <location>
        <begin position="178"/>
        <end position="196"/>
    </location>
</feature>
<feature type="transmembrane region" description="Helical" evidence="1">
    <location>
        <begin position="248"/>
        <end position="272"/>
    </location>
</feature>
<protein>
    <recommendedName>
        <fullName evidence="4">Integral membrane protein</fullName>
    </recommendedName>
</protein>
<reference evidence="3" key="1">
    <citation type="submission" date="2016-10" db="EMBL/GenBank/DDBJ databases">
        <authorList>
            <person name="Varghese N."/>
            <person name="Submissions S."/>
        </authorList>
    </citation>
    <scope>NUCLEOTIDE SEQUENCE [LARGE SCALE GENOMIC DNA]</scope>
    <source>
        <strain evidence="3">CGMCC 4.7042</strain>
    </source>
</reference>
<dbReference type="GeneID" id="40827709"/>
<evidence type="ECO:0000256" key="1">
    <source>
        <dbReference type="SAM" id="Phobius"/>
    </source>
</evidence>
<name>A0A1G9MZ08_9ACTN</name>
<dbReference type="InterPro" id="IPR047724">
    <property type="entry name" value="Streptophobe"/>
</dbReference>
<organism evidence="2 3">
    <name type="scientific">Streptomyces wuyuanensis</name>
    <dbReference type="NCBI Taxonomy" id="1196353"/>
    <lineage>
        <taxon>Bacteria</taxon>
        <taxon>Bacillati</taxon>
        <taxon>Actinomycetota</taxon>
        <taxon>Actinomycetes</taxon>
        <taxon>Kitasatosporales</taxon>
        <taxon>Streptomycetaceae</taxon>
        <taxon>Streptomyces</taxon>
    </lineage>
</organism>
<dbReference type="RefSeq" id="WP_093651985.1">
    <property type="nucleotide sequence ID" value="NZ_FNHI01000001.1"/>
</dbReference>
<dbReference type="Proteomes" id="UP000199063">
    <property type="component" value="Unassembled WGS sequence"/>
</dbReference>
<keyword evidence="1" id="KW-0472">Membrane</keyword>
<gene>
    <name evidence="2" type="ORF">SAMN05444921_101374</name>
</gene>
<feature type="transmembrane region" description="Helical" evidence="1">
    <location>
        <begin position="391"/>
        <end position="411"/>
    </location>
</feature>
<keyword evidence="1" id="KW-0812">Transmembrane</keyword>
<feature type="transmembrane region" description="Helical" evidence="1">
    <location>
        <begin position="53"/>
        <end position="74"/>
    </location>
</feature>
<feature type="transmembrane region" description="Helical" evidence="1">
    <location>
        <begin position="216"/>
        <end position="241"/>
    </location>
</feature>
<dbReference type="EMBL" id="FNHI01000001">
    <property type="protein sequence ID" value="SDL79383.1"/>
    <property type="molecule type" value="Genomic_DNA"/>
</dbReference>
<evidence type="ECO:0000313" key="3">
    <source>
        <dbReference type="Proteomes" id="UP000199063"/>
    </source>
</evidence>
<feature type="transmembrane region" description="Helical" evidence="1">
    <location>
        <begin position="86"/>
        <end position="104"/>
    </location>
</feature>
<sequence>MSQQPRTPRTGAAHGLRAWRDALVAVVAGFAAMLVVAAAGLWAAGAADLPDGAFPQVVAAVVVLAAGGEVALAGDAGFVAQSQAELTVMPLSVSLVGALVTAAAFLRPLRYRAVAGTRELLGRFARLAVLWLAALAGLTAVARKTFRISLGEDSPLSDIGEFLDAAPQVGFRAETGPTLLYGLLWLIGVTALALIVSRRAPLPPRLVGFQEAVRPAAHAVVWLLLAYVVLGLCVGVVVAVTQGHPGRTFAVILLGLPNLVWPALTLGLGATWEGKVEGPFGLPMPQVLDAVLRGEDRSTLNVATLAEQDGRAWWLVVVAAVLVPAAAFLMAVRSPARTKPWQHALRMGLALALTVLVVCLTGRIAARFGLSLLGVGDLGDLGGEVSLQPRLWAAVGIGLAWGLVAGLLGSLPAAPLRRRGEVED</sequence>
<feature type="transmembrane region" description="Helical" evidence="1">
    <location>
        <begin position="312"/>
        <end position="332"/>
    </location>
</feature>
<feature type="transmembrane region" description="Helical" evidence="1">
    <location>
        <begin position="21"/>
        <end position="47"/>
    </location>
</feature>
<feature type="transmembrane region" description="Helical" evidence="1">
    <location>
        <begin position="344"/>
        <end position="366"/>
    </location>
</feature>
<accession>A0A1G9MZ08</accession>
<proteinExistence type="predicted"/>
<evidence type="ECO:0008006" key="4">
    <source>
        <dbReference type="Google" id="ProtNLM"/>
    </source>
</evidence>
<feature type="transmembrane region" description="Helical" evidence="1">
    <location>
        <begin position="124"/>
        <end position="142"/>
    </location>
</feature>
<keyword evidence="1" id="KW-1133">Transmembrane helix</keyword>
<dbReference type="NCBIfam" id="NF038391">
    <property type="entry name" value="streptophobe"/>
    <property type="match status" value="1"/>
</dbReference>
<evidence type="ECO:0000313" key="2">
    <source>
        <dbReference type="EMBL" id="SDL79383.1"/>
    </source>
</evidence>